<feature type="region of interest" description="Disordered" evidence="1">
    <location>
        <begin position="101"/>
        <end position="123"/>
    </location>
</feature>
<evidence type="ECO:0000313" key="3">
    <source>
        <dbReference type="Proteomes" id="UP000242188"/>
    </source>
</evidence>
<organism evidence="2 3">
    <name type="scientific">Mizuhopecten yessoensis</name>
    <name type="common">Japanese scallop</name>
    <name type="synonym">Patinopecten yessoensis</name>
    <dbReference type="NCBI Taxonomy" id="6573"/>
    <lineage>
        <taxon>Eukaryota</taxon>
        <taxon>Metazoa</taxon>
        <taxon>Spiralia</taxon>
        <taxon>Lophotrochozoa</taxon>
        <taxon>Mollusca</taxon>
        <taxon>Bivalvia</taxon>
        <taxon>Autobranchia</taxon>
        <taxon>Pteriomorphia</taxon>
        <taxon>Pectinida</taxon>
        <taxon>Pectinoidea</taxon>
        <taxon>Pectinidae</taxon>
        <taxon>Mizuhopecten</taxon>
    </lineage>
</organism>
<comment type="caution">
    <text evidence="2">The sequence shown here is derived from an EMBL/GenBank/DDBJ whole genome shotgun (WGS) entry which is preliminary data.</text>
</comment>
<dbReference type="Proteomes" id="UP000242188">
    <property type="component" value="Unassembled WGS sequence"/>
</dbReference>
<gene>
    <name evidence="2" type="ORF">KP79_PYT02264</name>
</gene>
<sequence length="190" mass="21466">MGIKDKSIEDKNKLAVTGDTYKLEINKQKVEDDASILTTYDQILIVYESTVENDETMTDDDNIPVVNEQSVEDEHEAATTDDGVLRTPKTIKKNTIVSSLADLSHEPESPTADKETARTDRSNIPRCKTRHMIGKRDLHQWETLLYGFSGMQLQMSKALPTGVSISERFAKYKSELSHSSQPELQHRRNA</sequence>
<protein>
    <submittedName>
        <fullName evidence="2">Uncharacterized protein</fullName>
    </submittedName>
</protein>
<feature type="compositionally biased region" description="Basic and acidic residues" evidence="1">
    <location>
        <begin position="103"/>
        <end position="123"/>
    </location>
</feature>
<proteinExistence type="predicted"/>
<dbReference type="AlphaFoldDB" id="A0A210PVW5"/>
<evidence type="ECO:0000313" key="2">
    <source>
        <dbReference type="EMBL" id="OWF40637.1"/>
    </source>
</evidence>
<name>A0A210PVW5_MIZYE</name>
<reference evidence="2 3" key="1">
    <citation type="journal article" date="2017" name="Nat. Ecol. Evol.">
        <title>Scallop genome provides insights into evolution of bilaterian karyotype and development.</title>
        <authorList>
            <person name="Wang S."/>
            <person name="Zhang J."/>
            <person name="Jiao W."/>
            <person name="Li J."/>
            <person name="Xun X."/>
            <person name="Sun Y."/>
            <person name="Guo X."/>
            <person name="Huan P."/>
            <person name="Dong B."/>
            <person name="Zhang L."/>
            <person name="Hu X."/>
            <person name="Sun X."/>
            <person name="Wang J."/>
            <person name="Zhao C."/>
            <person name="Wang Y."/>
            <person name="Wang D."/>
            <person name="Huang X."/>
            <person name="Wang R."/>
            <person name="Lv J."/>
            <person name="Li Y."/>
            <person name="Zhang Z."/>
            <person name="Liu B."/>
            <person name="Lu W."/>
            <person name="Hui Y."/>
            <person name="Liang J."/>
            <person name="Zhou Z."/>
            <person name="Hou R."/>
            <person name="Li X."/>
            <person name="Liu Y."/>
            <person name="Li H."/>
            <person name="Ning X."/>
            <person name="Lin Y."/>
            <person name="Zhao L."/>
            <person name="Xing Q."/>
            <person name="Dou J."/>
            <person name="Li Y."/>
            <person name="Mao J."/>
            <person name="Guo H."/>
            <person name="Dou H."/>
            <person name="Li T."/>
            <person name="Mu C."/>
            <person name="Jiang W."/>
            <person name="Fu Q."/>
            <person name="Fu X."/>
            <person name="Miao Y."/>
            <person name="Liu J."/>
            <person name="Yu Q."/>
            <person name="Li R."/>
            <person name="Liao H."/>
            <person name="Li X."/>
            <person name="Kong Y."/>
            <person name="Jiang Z."/>
            <person name="Chourrout D."/>
            <person name="Li R."/>
            <person name="Bao Z."/>
        </authorList>
    </citation>
    <scope>NUCLEOTIDE SEQUENCE [LARGE SCALE GENOMIC DNA]</scope>
    <source>
        <strain evidence="2 3">PY_sf001</strain>
    </source>
</reference>
<keyword evidence="3" id="KW-1185">Reference proteome</keyword>
<evidence type="ECO:0000256" key="1">
    <source>
        <dbReference type="SAM" id="MobiDB-lite"/>
    </source>
</evidence>
<dbReference type="EMBL" id="NEDP02005458">
    <property type="protein sequence ID" value="OWF40637.1"/>
    <property type="molecule type" value="Genomic_DNA"/>
</dbReference>
<accession>A0A210PVW5</accession>